<feature type="repeat" description="ANK" evidence="7">
    <location>
        <begin position="297"/>
        <end position="320"/>
    </location>
</feature>
<keyword evidence="3" id="KW-0833">Ubl conjugation pathway</keyword>
<evidence type="ECO:0000313" key="10">
    <source>
        <dbReference type="Proteomes" id="UP000479000"/>
    </source>
</evidence>
<dbReference type="PROSITE" id="PS50088">
    <property type="entry name" value="ANK_REPEAT"/>
    <property type="match status" value="7"/>
</dbReference>
<keyword evidence="4" id="KW-0802">TPR repeat</keyword>
<evidence type="ECO:0008006" key="11">
    <source>
        <dbReference type="Google" id="ProtNLM"/>
    </source>
</evidence>
<dbReference type="SUPFAM" id="SSF48403">
    <property type="entry name" value="Ankyrin repeat"/>
    <property type="match status" value="2"/>
</dbReference>
<dbReference type="Pfam" id="PF12796">
    <property type="entry name" value="Ank_2"/>
    <property type="match status" value="1"/>
</dbReference>
<protein>
    <recommendedName>
        <fullName evidence="11">SOCS box domain-containing protein</fullName>
    </recommendedName>
</protein>
<dbReference type="OrthoDB" id="4429489at2759"/>
<feature type="repeat" description="ANK" evidence="7">
    <location>
        <begin position="405"/>
        <end position="437"/>
    </location>
</feature>
<evidence type="ECO:0000256" key="5">
    <source>
        <dbReference type="ARBA" id="ARBA00023043"/>
    </source>
</evidence>
<dbReference type="Gene3D" id="1.25.40.20">
    <property type="entry name" value="Ankyrin repeat-containing domain"/>
    <property type="match status" value="3"/>
</dbReference>
<comment type="pathway">
    <text evidence="1">Protein modification; protein ubiquitination.</text>
</comment>
<dbReference type="SMART" id="SM00248">
    <property type="entry name" value="ANK"/>
    <property type="match status" value="8"/>
</dbReference>
<evidence type="ECO:0000256" key="3">
    <source>
        <dbReference type="ARBA" id="ARBA00022786"/>
    </source>
</evidence>
<feature type="region of interest" description="Disordered" evidence="8">
    <location>
        <begin position="1"/>
        <end position="69"/>
    </location>
</feature>
<keyword evidence="10" id="KW-1185">Reference proteome</keyword>
<organism evidence="9 10">
    <name type="scientific">Nesidiocoris tenuis</name>
    <dbReference type="NCBI Taxonomy" id="355587"/>
    <lineage>
        <taxon>Eukaryota</taxon>
        <taxon>Metazoa</taxon>
        <taxon>Ecdysozoa</taxon>
        <taxon>Arthropoda</taxon>
        <taxon>Hexapoda</taxon>
        <taxon>Insecta</taxon>
        <taxon>Pterygota</taxon>
        <taxon>Neoptera</taxon>
        <taxon>Paraneoptera</taxon>
        <taxon>Hemiptera</taxon>
        <taxon>Heteroptera</taxon>
        <taxon>Panheteroptera</taxon>
        <taxon>Cimicomorpha</taxon>
        <taxon>Miridae</taxon>
        <taxon>Dicyphina</taxon>
        <taxon>Nesidiocoris</taxon>
    </lineage>
</organism>
<evidence type="ECO:0000256" key="8">
    <source>
        <dbReference type="SAM" id="MobiDB-lite"/>
    </source>
</evidence>
<evidence type="ECO:0000313" key="9">
    <source>
        <dbReference type="EMBL" id="CAA9999962.1"/>
    </source>
</evidence>
<gene>
    <name evidence="9" type="ORF">NTEN_LOCUS6168</name>
</gene>
<dbReference type="Proteomes" id="UP000479000">
    <property type="component" value="Unassembled WGS sequence"/>
</dbReference>
<dbReference type="PANTHER" id="PTHR24173">
    <property type="entry name" value="ANKYRIN REPEAT CONTAINING"/>
    <property type="match status" value="1"/>
</dbReference>
<dbReference type="PRINTS" id="PR01415">
    <property type="entry name" value="ANKYRIN"/>
</dbReference>
<feature type="repeat" description="ANK" evidence="7">
    <location>
        <begin position="841"/>
        <end position="874"/>
    </location>
</feature>
<name>A0A6H5GDX8_9HEMI</name>
<reference evidence="9 10" key="1">
    <citation type="submission" date="2020-02" db="EMBL/GenBank/DDBJ databases">
        <authorList>
            <person name="Ferguson B K."/>
        </authorList>
    </citation>
    <scope>NUCLEOTIDE SEQUENCE [LARGE SCALE GENOMIC DNA]</scope>
</reference>
<keyword evidence="2" id="KW-0677">Repeat</keyword>
<dbReference type="FunFam" id="1.25.40.10:FF:000104">
    <property type="entry name" value="Fem-1 homolog c (C.elegans)"/>
    <property type="match status" value="1"/>
</dbReference>
<dbReference type="InterPro" id="IPR011990">
    <property type="entry name" value="TPR-like_helical_dom_sf"/>
</dbReference>
<feature type="compositionally biased region" description="Basic residues" evidence="8">
    <location>
        <begin position="24"/>
        <end position="68"/>
    </location>
</feature>
<evidence type="ECO:0000256" key="7">
    <source>
        <dbReference type="PROSITE-ProRule" id="PRU00023"/>
    </source>
</evidence>
<dbReference type="PROSITE" id="PS50297">
    <property type="entry name" value="ANK_REP_REGION"/>
    <property type="match status" value="6"/>
</dbReference>
<feature type="repeat" description="ANK" evidence="7">
    <location>
        <begin position="339"/>
        <end position="371"/>
    </location>
</feature>
<dbReference type="PANTHER" id="PTHR24173:SF85">
    <property type="entry name" value="PROTEIN FEM-1 HOMOLOG CG6966"/>
    <property type="match status" value="1"/>
</dbReference>
<feature type="compositionally biased region" description="Low complexity" evidence="8">
    <location>
        <begin position="121"/>
        <end position="146"/>
    </location>
</feature>
<feature type="compositionally biased region" description="Low complexity" evidence="8">
    <location>
        <begin position="14"/>
        <end position="23"/>
    </location>
</feature>
<keyword evidence="5 7" id="KW-0040">ANK repeat</keyword>
<dbReference type="AlphaFoldDB" id="A0A6H5GDX8"/>
<accession>A0A6H5GDX8</accession>
<feature type="repeat" description="ANK" evidence="7">
    <location>
        <begin position="795"/>
        <end position="840"/>
    </location>
</feature>
<evidence type="ECO:0000256" key="1">
    <source>
        <dbReference type="ARBA" id="ARBA00004906"/>
    </source>
</evidence>
<dbReference type="Pfam" id="PF00023">
    <property type="entry name" value="Ank"/>
    <property type="match status" value="2"/>
</dbReference>
<dbReference type="Pfam" id="PF13637">
    <property type="entry name" value="Ank_4"/>
    <property type="match status" value="1"/>
</dbReference>
<evidence type="ECO:0000256" key="4">
    <source>
        <dbReference type="ARBA" id="ARBA00022803"/>
    </source>
</evidence>
<feature type="region of interest" description="Disordered" evidence="8">
    <location>
        <begin position="83"/>
        <end position="153"/>
    </location>
</feature>
<evidence type="ECO:0000256" key="2">
    <source>
        <dbReference type="ARBA" id="ARBA00022737"/>
    </source>
</evidence>
<dbReference type="EMBL" id="CADCXU010009076">
    <property type="protein sequence ID" value="CAA9999962.1"/>
    <property type="molecule type" value="Genomic_DNA"/>
</dbReference>
<dbReference type="InterPro" id="IPR036770">
    <property type="entry name" value="Ankyrin_rpt-contain_sf"/>
</dbReference>
<comment type="similarity">
    <text evidence="6">Belongs to the fem-1 family.</text>
</comment>
<proteinExistence type="inferred from homology"/>
<sequence>MKKIMKKSMEKSMNKSMNKNMNKSMRKSMNKNTKKNKNVKNTKKNRNMKKNTKKNRNMKKNTRKKKRSMICVHLPCLQPLHLQLPSRCPKLPPRGRSPRISPRTSPTAGLSCPRPASPRQASPCRPSPRQASPRPASPRQASPRQAGNMGSTSVRSSCACMRKFVMTVGDRLRPDFEFWTSGHLSHSGFFEEQGRRGPRAVVEPGKWNFPWPLIRNLYWAVTIYIYMGFVPLPLGQAITLLVRCCLCGLRQDLSRAAAEQAEWRTIPIHPFTLYLNEDVNSKRSSAEVQKLIASTTNGATPLVMACRNGHYDVVEYLVEKCNACLELPGSVVFDGETIDGAPPLWCAAAAGHFAVVKFLVNRGACVNSTTKTNSTPLRAACFDGHFEIVQFLVEHGANIEVSNRHGHTCLMIACYKGHYAIANYLLGLGANVNRRSVRGNTALHDCAESGSLTIMKLLLNHGARMDVDAYGMTPLLAASVTGHSYIVEYLIKIPDIVSRQDRIDALELLGSTLVDKKRDMIGGLELWKRAMSLRYADGLPPLPKPETTKPVAAYEYSREMRTAEELDNLLADPDEMRMQALLIRERILGPAHPDTSYYVRYRGAVYADAGKYSRCISLWSYALDMQQAMLEPLNPMTQSSLFSFTELFSFMMGEEGRSVGRGRRVPAVAFQDMLTVLEKAVKEVRKGMGLGLPAEATCAHHIATSNGASNGQSCGSTPSACRSNCMAHPDASKTSASPKLPEQSHLHRVLVIALHLASLTMLSLARQGADPDSEQSMAAHRVLYDLVSLDPRGRGGQTALHLACSEETCIVGRHPACQFPSTILVSALLRVGANVNALDDSGASPFHVAARSRPTPELTKALLDAGAHLDAIDGWGRTFEKLLPPDIHLSKLCNVVEHTSLACLAAKVLRKHRLPYLGQIPRSLESFVVCH</sequence>
<dbReference type="InterPro" id="IPR002110">
    <property type="entry name" value="Ankyrin_rpt"/>
</dbReference>
<feature type="repeat" description="ANK" evidence="7">
    <location>
        <begin position="438"/>
        <end position="470"/>
    </location>
</feature>
<dbReference type="Gene3D" id="1.25.40.10">
    <property type="entry name" value="Tetratricopeptide repeat domain"/>
    <property type="match status" value="1"/>
</dbReference>
<feature type="repeat" description="ANK" evidence="7">
    <location>
        <begin position="372"/>
        <end position="404"/>
    </location>
</feature>
<evidence type="ECO:0000256" key="6">
    <source>
        <dbReference type="ARBA" id="ARBA00038500"/>
    </source>
</evidence>